<proteinExistence type="predicted"/>
<evidence type="ECO:0000313" key="1">
    <source>
        <dbReference type="EMBL" id="QID06548.1"/>
    </source>
</evidence>
<name>A0A6G6ADY2_9VIRU</name>
<protein>
    <submittedName>
        <fullName evidence="1">Uncharacterized protein</fullName>
    </submittedName>
</protein>
<reference evidence="1" key="1">
    <citation type="submission" date="2019-07" db="EMBL/GenBank/DDBJ databases">
        <title>The discovery of a new lineage B mimivirus raises questions about particles surface fibrils.</title>
        <authorList>
            <person name="Silva L.K.S."/>
            <person name="Rodrigues R.A.L."/>
            <person name="Andrade A.C.S.P."/>
            <person name="Hikida H."/>
            <person name="Andreani J."/>
            <person name="Levasseur A."/>
            <person name="La Scola B."/>
            <person name="Abrahao J.S."/>
        </authorList>
    </citation>
    <scope>NUCLEOTIDE SEQUENCE</scope>
    <source>
        <strain evidence="1">B60</strain>
    </source>
</reference>
<sequence length="83" mass="10015">MSIVNNSNTRAGYQAQLDHLKNISDEDRDNMSDEQYKSFCQEYENLHYILWPSSTLYIPNRMSPEKRLERNKRDAEIYTLRRI</sequence>
<dbReference type="EMBL" id="MN175499">
    <property type="protein sequence ID" value="QID06548.1"/>
    <property type="molecule type" value="Genomic_DNA"/>
</dbReference>
<accession>A0A6G6ADY2</accession>
<organism evidence="1">
    <name type="scientific">Borely moumouvirus</name>
    <dbReference type="NCBI Taxonomy" id="2712067"/>
    <lineage>
        <taxon>Viruses</taxon>
        <taxon>Varidnaviria</taxon>
        <taxon>Bamfordvirae</taxon>
        <taxon>Nucleocytoviricota</taxon>
        <taxon>Megaviricetes</taxon>
        <taxon>Imitervirales</taxon>
        <taxon>Mimiviridae</taxon>
        <taxon>Megamimivirinae</taxon>
        <taxon>Moumouvirus</taxon>
    </lineage>
</organism>